<comment type="cofactor">
    <cofactor evidence="1">
        <name>Cu(2+)</name>
        <dbReference type="ChEBI" id="CHEBI:29036"/>
    </cofactor>
</comment>
<evidence type="ECO:0000256" key="12">
    <source>
        <dbReference type="ARBA" id="ARBA00044502"/>
    </source>
</evidence>
<dbReference type="OrthoDB" id="4849160at2759"/>
<evidence type="ECO:0000313" key="18">
    <source>
        <dbReference type="Proteomes" id="UP000293823"/>
    </source>
</evidence>
<proteinExistence type="inferred from homology"/>
<evidence type="ECO:0000256" key="5">
    <source>
        <dbReference type="ARBA" id="ARBA00023001"/>
    </source>
</evidence>
<comment type="similarity">
    <text evidence="12">Belongs to the polysaccharide monooxygenase AA9 family.</text>
</comment>
<evidence type="ECO:0000256" key="9">
    <source>
        <dbReference type="ARBA" id="ARBA00023157"/>
    </source>
</evidence>
<evidence type="ECO:0000256" key="4">
    <source>
        <dbReference type="ARBA" id="ARBA00022723"/>
    </source>
</evidence>
<keyword evidence="9" id="KW-1015">Disulfide bond</keyword>
<dbReference type="AlphaFoldDB" id="A0A4Q4RFQ7"/>
<keyword evidence="18" id="KW-1185">Reference proteome</keyword>
<evidence type="ECO:0000256" key="2">
    <source>
        <dbReference type="ARBA" id="ARBA00004613"/>
    </source>
</evidence>
<dbReference type="CDD" id="cd21175">
    <property type="entry name" value="LPMO_AA9"/>
    <property type="match status" value="1"/>
</dbReference>
<evidence type="ECO:0000256" key="13">
    <source>
        <dbReference type="ARBA" id="ARBA00045077"/>
    </source>
</evidence>
<dbReference type="InterPro" id="IPR049892">
    <property type="entry name" value="AA9"/>
</dbReference>
<keyword evidence="3" id="KW-0964">Secreted</keyword>
<dbReference type="EMBL" id="PEJP01000037">
    <property type="protein sequence ID" value="RYO55544.1"/>
    <property type="molecule type" value="Genomic_DNA"/>
</dbReference>
<evidence type="ECO:0000256" key="1">
    <source>
        <dbReference type="ARBA" id="ARBA00001973"/>
    </source>
</evidence>
<comment type="caution">
    <text evidence="17">The sequence shown here is derived from an EMBL/GenBank/DDBJ whole genome shotgun (WGS) entry which is preliminary data.</text>
</comment>
<evidence type="ECO:0000256" key="6">
    <source>
        <dbReference type="ARBA" id="ARBA00023002"/>
    </source>
</evidence>
<dbReference type="PANTHER" id="PTHR33353:SF6">
    <property type="entry name" value="ENDOGLUCANASE IV"/>
    <property type="match status" value="1"/>
</dbReference>
<evidence type="ECO:0000256" key="10">
    <source>
        <dbReference type="ARBA" id="ARBA00023277"/>
    </source>
</evidence>
<comment type="catalytic activity">
    <reaction evidence="13">
        <text>[(1-&gt;4)-beta-D-glucosyl]n+m + reduced acceptor + O2 = 4-dehydro-beta-D-glucosyl-[(1-&gt;4)-beta-D-glucosyl]n-1 + [(1-&gt;4)-beta-D-glucosyl]m + acceptor + H2O.</text>
        <dbReference type="EC" id="1.14.99.56"/>
    </reaction>
</comment>
<keyword evidence="7" id="KW-0186">Copper</keyword>
<dbReference type="Gene3D" id="2.70.50.70">
    <property type="match status" value="1"/>
</dbReference>
<reference evidence="18" key="1">
    <citation type="journal article" date="2019" name="bioRxiv">
        <title>Genomics, evolutionary history and diagnostics of the Alternaria alternata species group including apple and Asian pear pathotypes.</title>
        <authorList>
            <person name="Armitage A.D."/>
            <person name="Cockerton H.M."/>
            <person name="Sreenivasaprasad S."/>
            <person name="Woodhall J.W."/>
            <person name="Lane C.R."/>
            <person name="Harrison R.J."/>
            <person name="Clarkson J.P."/>
        </authorList>
    </citation>
    <scope>NUCLEOTIDE SEQUENCE [LARGE SCALE GENOMIC DNA]</scope>
    <source>
        <strain evidence="18">RGR 97.0016</strain>
    </source>
</reference>
<feature type="region of interest" description="Disordered" evidence="15">
    <location>
        <begin position="47"/>
        <end position="66"/>
    </location>
</feature>
<evidence type="ECO:0000256" key="11">
    <source>
        <dbReference type="ARBA" id="ARBA00023326"/>
    </source>
</evidence>
<keyword evidence="8" id="KW-0503">Monooxygenase</keyword>
<dbReference type="GO" id="GO:0005576">
    <property type="term" value="C:extracellular region"/>
    <property type="evidence" value="ECO:0007669"/>
    <property type="project" value="UniProtKB-SubCell"/>
</dbReference>
<keyword evidence="10" id="KW-0119">Carbohydrate metabolism</keyword>
<dbReference type="EC" id="1.14.99.56" evidence="14"/>
<keyword evidence="5" id="KW-0136">Cellulose degradation</keyword>
<keyword evidence="11" id="KW-0624">Polysaccharide degradation</keyword>
<dbReference type="GO" id="GO:0030245">
    <property type="term" value="P:cellulose catabolic process"/>
    <property type="evidence" value="ECO:0007669"/>
    <property type="project" value="UniProtKB-KW"/>
</dbReference>
<evidence type="ECO:0000256" key="3">
    <source>
        <dbReference type="ARBA" id="ARBA00022525"/>
    </source>
</evidence>
<feature type="domain" description="Auxiliary Activity family 9 catalytic" evidence="16">
    <location>
        <begin position="17"/>
        <end position="258"/>
    </location>
</feature>
<keyword evidence="4" id="KW-0479">Metal-binding</keyword>
<dbReference type="GO" id="GO:0046872">
    <property type="term" value="F:metal ion binding"/>
    <property type="evidence" value="ECO:0007669"/>
    <property type="project" value="UniProtKB-KW"/>
</dbReference>
<evidence type="ECO:0000256" key="8">
    <source>
        <dbReference type="ARBA" id="ARBA00023033"/>
    </source>
</evidence>
<evidence type="ECO:0000259" key="16">
    <source>
        <dbReference type="Pfam" id="PF03443"/>
    </source>
</evidence>
<comment type="subcellular location">
    <subcellularLocation>
        <location evidence="2">Secreted</location>
    </subcellularLocation>
</comment>
<evidence type="ECO:0000313" key="17">
    <source>
        <dbReference type="EMBL" id="RYO55544.1"/>
    </source>
</evidence>
<keyword evidence="6" id="KW-0560">Oxidoreductase</keyword>
<gene>
    <name evidence="17" type="ORF">AA0113_g8823</name>
</gene>
<protein>
    <recommendedName>
        <fullName evidence="14">lytic cellulose monooxygenase (C4-dehydrogenating)</fullName>
        <ecNumber evidence="14">1.14.99.56</ecNumber>
    </recommendedName>
</protein>
<dbReference type="InterPro" id="IPR005103">
    <property type="entry name" value="AA9_LPMO"/>
</dbReference>
<dbReference type="PANTHER" id="PTHR33353">
    <property type="entry name" value="PUTATIVE (AFU_ORTHOLOGUE AFUA_1G12560)-RELATED"/>
    <property type="match status" value="1"/>
</dbReference>
<dbReference type="Pfam" id="PF03443">
    <property type="entry name" value="AA9"/>
    <property type="match status" value="1"/>
</dbReference>
<dbReference type="Proteomes" id="UP000293823">
    <property type="component" value="Unassembled WGS sequence"/>
</dbReference>
<accession>A0A4Q4RFQ7</accession>
<sequence length="273" mass="29896">MRQYLFSFSIPPLVVSHGFVQNATIGGKEYDFYHPYQDPYMNPAVGLSWKPSKQHTNNEQPPRISREIQGNFPIDNVKLVDLECGGNTTGGIIGSRPAPLHAPAAAGSTVNLRWTAWPESHQGPVITYMARCPDTGCNDYIPSSSLAPTWFKIAEDGLHSTDSDWLKNQWGMTSLINAPNAGVNYTIPACLRPGFYLVRHEIIALHSAYNEGGAQFYPGCHQLEVTGDGSTVPMAGLVSFPGAYDSRDAGLVYSIYNQLPYDIPGPKVFQCVT</sequence>
<dbReference type="GO" id="GO:0004497">
    <property type="term" value="F:monooxygenase activity"/>
    <property type="evidence" value="ECO:0007669"/>
    <property type="project" value="UniProtKB-KW"/>
</dbReference>
<evidence type="ECO:0000256" key="15">
    <source>
        <dbReference type="SAM" id="MobiDB-lite"/>
    </source>
</evidence>
<name>A0A4Q4RFQ7_9PLEO</name>
<evidence type="ECO:0000256" key="7">
    <source>
        <dbReference type="ARBA" id="ARBA00023008"/>
    </source>
</evidence>
<evidence type="ECO:0000256" key="14">
    <source>
        <dbReference type="ARBA" id="ARBA00047174"/>
    </source>
</evidence>
<organism evidence="17 18">
    <name type="scientific">Alternaria arborescens</name>
    <dbReference type="NCBI Taxonomy" id="156630"/>
    <lineage>
        <taxon>Eukaryota</taxon>
        <taxon>Fungi</taxon>
        <taxon>Dikarya</taxon>
        <taxon>Ascomycota</taxon>
        <taxon>Pezizomycotina</taxon>
        <taxon>Dothideomycetes</taxon>
        <taxon>Pleosporomycetidae</taxon>
        <taxon>Pleosporales</taxon>
        <taxon>Pleosporineae</taxon>
        <taxon>Pleosporaceae</taxon>
        <taxon>Alternaria</taxon>
        <taxon>Alternaria sect. Alternaria</taxon>
    </lineage>
</organism>